<dbReference type="FunFam" id="3.30.300.30:FF:000010">
    <property type="entry name" value="Enterobactin synthetase component F"/>
    <property type="match status" value="1"/>
</dbReference>
<dbReference type="InterPro" id="IPR023213">
    <property type="entry name" value="CAT-like_dom_sf"/>
</dbReference>
<dbReference type="RefSeq" id="WP_058183913.1">
    <property type="nucleotide sequence ID" value="NZ_LMTZ01000101.1"/>
</dbReference>
<dbReference type="InterPro" id="IPR045851">
    <property type="entry name" value="AMP-bd_C_sf"/>
</dbReference>
<keyword evidence="3" id="KW-0596">Phosphopantetheine</keyword>
<dbReference type="Pfam" id="PF13193">
    <property type="entry name" value="AMP-binding_C"/>
    <property type="match status" value="1"/>
</dbReference>
<dbReference type="PROSITE" id="PS00012">
    <property type="entry name" value="PHOSPHOPANTETHEINE"/>
    <property type="match status" value="1"/>
</dbReference>
<comment type="cofactor">
    <cofactor evidence="1">
        <name>pantetheine 4'-phosphate</name>
        <dbReference type="ChEBI" id="CHEBI:47942"/>
    </cofactor>
</comment>
<dbReference type="Pfam" id="PF02668">
    <property type="entry name" value="TauD"/>
    <property type="match status" value="1"/>
</dbReference>
<dbReference type="PANTHER" id="PTHR45527:SF1">
    <property type="entry name" value="FATTY ACID SYNTHASE"/>
    <property type="match status" value="1"/>
</dbReference>
<dbReference type="SUPFAM" id="SSF47336">
    <property type="entry name" value="ACP-like"/>
    <property type="match status" value="1"/>
</dbReference>
<dbReference type="Gene3D" id="1.10.1200.10">
    <property type="entry name" value="ACP-like"/>
    <property type="match status" value="1"/>
</dbReference>
<dbReference type="Gene3D" id="3.60.130.10">
    <property type="entry name" value="Clavaminate synthase-like"/>
    <property type="match status" value="1"/>
</dbReference>
<dbReference type="GO" id="GO:0043041">
    <property type="term" value="P:amino acid activation for nonribosomal peptide biosynthetic process"/>
    <property type="evidence" value="ECO:0007669"/>
    <property type="project" value="TreeGrafter"/>
</dbReference>
<keyword evidence="5" id="KW-0560">Oxidoreductase</keyword>
<dbReference type="SUPFAM" id="SSF51197">
    <property type="entry name" value="Clavaminate synthase-like"/>
    <property type="match status" value="1"/>
</dbReference>
<dbReference type="PROSITE" id="PS50075">
    <property type="entry name" value="CARRIER"/>
    <property type="match status" value="1"/>
</dbReference>
<dbReference type="OrthoDB" id="9757538at2"/>
<comment type="caution">
    <text evidence="7">The sequence shown here is derived from an EMBL/GenBank/DDBJ whole genome shotgun (WGS) entry which is preliminary data.</text>
</comment>
<keyword evidence="8" id="KW-1185">Reference proteome</keyword>
<dbReference type="EMBL" id="LMTZ01000101">
    <property type="protein sequence ID" value="KST65996.1"/>
    <property type="molecule type" value="Genomic_DNA"/>
</dbReference>
<dbReference type="Pfam" id="PF00550">
    <property type="entry name" value="PP-binding"/>
    <property type="match status" value="1"/>
</dbReference>
<dbReference type="Gene3D" id="3.30.300.30">
    <property type="match status" value="1"/>
</dbReference>
<dbReference type="FunFam" id="1.10.1200.10:FF:000005">
    <property type="entry name" value="Nonribosomal peptide synthetase 1"/>
    <property type="match status" value="1"/>
</dbReference>
<dbReference type="Pfam" id="PF00501">
    <property type="entry name" value="AMP-binding"/>
    <property type="match status" value="1"/>
</dbReference>
<name>A0A0V7ZN87_9CYAN</name>
<dbReference type="CDD" id="cd12116">
    <property type="entry name" value="A_NRPS_Ta1_like"/>
    <property type="match status" value="1"/>
</dbReference>
<dbReference type="CDD" id="cd19543">
    <property type="entry name" value="DCL_NRPS"/>
    <property type="match status" value="1"/>
</dbReference>
<reference evidence="7 8" key="1">
    <citation type="journal article" date="2015" name="Genome Announc.">
        <title>Draft Genome of the Euendolithic (true boring) Cyanobacterium Mastigocoleus testarum strain BC008.</title>
        <authorList>
            <person name="Guida B.S."/>
            <person name="Garcia-Pichel F."/>
        </authorList>
    </citation>
    <scope>NUCLEOTIDE SEQUENCE [LARGE SCALE GENOMIC DNA]</scope>
    <source>
        <strain evidence="7 8">BC008</strain>
    </source>
</reference>
<dbReference type="InterPro" id="IPR006162">
    <property type="entry name" value="Ppantetheine_attach_site"/>
</dbReference>
<dbReference type="Gene3D" id="3.30.559.10">
    <property type="entry name" value="Chloramphenicol acetyltransferase-like domain"/>
    <property type="match status" value="2"/>
</dbReference>
<dbReference type="FunFam" id="3.30.559.10:FF:000012">
    <property type="entry name" value="Non-ribosomal peptide synthetase"/>
    <property type="match status" value="1"/>
</dbReference>
<dbReference type="SUPFAM" id="SSF52777">
    <property type="entry name" value="CoA-dependent acyltransferases"/>
    <property type="match status" value="4"/>
</dbReference>
<dbReference type="GO" id="GO:0005737">
    <property type="term" value="C:cytoplasm"/>
    <property type="evidence" value="ECO:0007669"/>
    <property type="project" value="TreeGrafter"/>
</dbReference>
<evidence type="ECO:0000313" key="7">
    <source>
        <dbReference type="EMBL" id="KST65996.1"/>
    </source>
</evidence>
<comment type="similarity">
    <text evidence="2">Belongs to the ATP-dependent AMP-binding enzyme family.</text>
</comment>
<dbReference type="GO" id="GO:0008610">
    <property type="term" value="P:lipid biosynthetic process"/>
    <property type="evidence" value="ECO:0007669"/>
    <property type="project" value="UniProtKB-ARBA"/>
</dbReference>
<feature type="domain" description="Carrier" evidence="6">
    <location>
        <begin position="970"/>
        <end position="1045"/>
    </location>
</feature>
<dbReference type="GO" id="GO:0044550">
    <property type="term" value="P:secondary metabolite biosynthetic process"/>
    <property type="evidence" value="ECO:0007669"/>
    <property type="project" value="UniProtKB-ARBA"/>
</dbReference>
<accession>A0A0V7ZN87</accession>
<keyword evidence="4" id="KW-0597">Phosphoprotein</keyword>
<evidence type="ECO:0000256" key="1">
    <source>
        <dbReference type="ARBA" id="ARBA00001957"/>
    </source>
</evidence>
<organism evidence="7 8">
    <name type="scientific">Mastigocoleus testarum BC008</name>
    <dbReference type="NCBI Taxonomy" id="371196"/>
    <lineage>
        <taxon>Bacteria</taxon>
        <taxon>Bacillati</taxon>
        <taxon>Cyanobacteriota</taxon>
        <taxon>Cyanophyceae</taxon>
        <taxon>Nostocales</taxon>
        <taxon>Hapalosiphonaceae</taxon>
        <taxon>Mastigocoleus</taxon>
    </lineage>
</organism>
<dbReference type="InterPro" id="IPR020806">
    <property type="entry name" value="PKS_PP-bd"/>
</dbReference>
<protein>
    <submittedName>
        <fullName evidence="7">Non-ribosomal peptide synthetase</fullName>
    </submittedName>
</protein>
<dbReference type="PANTHER" id="PTHR45527">
    <property type="entry name" value="NONRIBOSOMAL PEPTIDE SYNTHETASE"/>
    <property type="match status" value="1"/>
</dbReference>
<dbReference type="InterPro" id="IPR042098">
    <property type="entry name" value="TauD-like_sf"/>
</dbReference>
<dbReference type="FunFam" id="3.40.50.12780:FF:000012">
    <property type="entry name" value="Non-ribosomal peptide synthetase"/>
    <property type="match status" value="1"/>
</dbReference>
<gene>
    <name evidence="7" type="ORF">BC008_23765</name>
</gene>
<dbReference type="FunFam" id="3.40.50.980:FF:000001">
    <property type="entry name" value="Non-ribosomal peptide synthetase"/>
    <property type="match status" value="1"/>
</dbReference>
<sequence>MKNIEEFYPLSPTQQGILFHTIYAPESGVYVEQLSFDIQGDLSISSFQQVWQQLIERHPILRTSFIWEDIKEPVQVVHKQIDLPWQQEDLSGIDIIEQQKLIETHLLTERKQGFEISQAPLMNLKLLHLAEKNYKFIWTHHHLILDGWSSSLLLQDLFTCYQELSQGKDISLQKHRPYRDYIAWSQKQNLSKSETFWKQYLKGFTTVTSLGVEQNFNSQVSENKNYATSVLRLSNIETAALQSFARQQQLTLNTIVQGAWAILLNRYIGENDIVFGGVVSGRPTTLTGVESMVGVFINTLPVRVKFNPQQLLIPWLKQLQIQQNEVRQYEYTPLIEIQKWSEIPAGQLLFASIFNFQNYPINSSLQQPIHNLKISNVNSFIHPHYPLNISVQVDAELSLEVFYDRHHFDDDKINRMLGHLKTLLLGMVTNPQQHIGELPLLTATERYQLLEEWNNTQVDYPQDQCIHQLFEAQVEKTPDAVAVVFENEQLTYEELNNRANQLAHYLQKLGVRPEVLVGICVERSLEMVVGLLAILKAGGAYVPLDPSYPQERISFILEDTQAPVLLTQVSLLEEIPQHKAQVVCLDTDWHLIAQQSQENVCSELTTDNLAYTIYTSGSTGKPKGVQIPHSALSNFSYSMRQAPGLTSQDTLLAVTTYSFDIAALELFLPIVVGARLVVASREVALDGIQLSAKIIDSGATVIQATPATWHLLLASGWDGNDRLKILCGGEALSTHLASQILQRCGSLWNMYGPTETTIWSTASEIKPDGKIIPISNPIGNTQLYILDQYSQLVPVGIIGELCISGEGLARGYFHRPDLSAEKFIPNPFSEDKESGRLYKTGDLARYLANGDIEYLGRIDNQVKVRGFRIELGEIETVINQYPGVRETVVTVREDSVGSQQIVAYVVPQKEQTLASSQLRSFLELKLPNYMVPSAFVVLEALPLTPSGKVDRKALSVPENTSWELGNAFVAPRHPVEELLAGIWSQVLGISQVGINDNFFEIGGHSLLATQVISRIRKTCAVDISLQRLFEFPTIAQLAKDIQQASSKNISSITPVPRTENLPLSFAQARLWLLEQLKPGSYIYNMPALIRLVGDLNIEVLEQSINEIINRHEVLRTNFVLADEQPLQKILPKVQLKISVANLRELTEAEQKAEINRFSVEEFQHPFDFTQAPLLRCKLLQIGEQEYILLFVIHHIVFDGWSTGVFIRELATLYTAFAMRETSPLPALPIQYADFAVWQRQHLQGERRESLLTYWKKQLVNLTVLQLPTIRPRPEVKTNRGASHNFVIPASVVQKVRSLSQGSGVTLFMTLLASFKVLLQRYTNQDDIIVGTDVANRNQAELEELIGFFVNLLVLRTDLSGNPTFLELLQRIRTQTLAAYAHQDLPFDELVRELKPERHLSNTVPLFQVLFVLQNTPTSALELPGLTLKLLETENNIARFDIALFLTETEQGIEGKWQYNADLFVYDTITQLTNHWQTLINSIVNHPQSHINTLEMLTEAEKVEQNMQKQERKSAKRKKFMSIAPKAVSLSVEELIKTGYLQEEQKFPLVIQPNSSEIDFISWTENNQEYLEKELLKHGAILFRGFNIQSALEFENFAQTVCPNLFADYGDLPRTDEGGKIYGSTPYPADKTILFHNESSHLHCFPLKIWFYCVQPAVSGGETPIVDCRKAYRLLNPQLREKLASKQLMYVRNFADGLDVSWQNFFQTTDKNKVENYCRQVGIDFEWYDNNGLITRQIRPALAVHPKTKEPVFFNQIQLHHISYLDTDVRDSLLSIFGESKLPRNVYFGDSKPITATEIAEINIVYQQSQASFPWQKGDIIMLDNMLAAHGRNPYIGQRKIVVAMGEMINGKNINTP</sequence>
<dbReference type="Gene3D" id="3.40.50.980">
    <property type="match status" value="2"/>
</dbReference>
<evidence type="ECO:0000259" key="6">
    <source>
        <dbReference type="PROSITE" id="PS50075"/>
    </source>
</evidence>
<dbReference type="Pfam" id="PF00668">
    <property type="entry name" value="Condensation"/>
    <property type="match status" value="2"/>
</dbReference>
<evidence type="ECO:0000313" key="8">
    <source>
        <dbReference type="Proteomes" id="UP000053372"/>
    </source>
</evidence>
<evidence type="ECO:0000256" key="3">
    <source>
        <dbReference type="ARBA" id="ARBA00022450"/>
    </source>
</evidence>
<dbReference type="Proteomes" id="UP000053372">
    <property type="component" value="Unassembled WGS sequence"/>
</dbReference>
<dbReference type="InterPro" id="IPR010071">
    <property type="entry name" value="AA_adenyl_dom"/>
</dbReference>
<evidence type="ECO:0000256" key="5">
    <source>
        <dbReference type="ARBA" id="ARBA00023002"/>
    </source>
</evidence>
<dbReference type="InterPro" id="IPR003819">
    <property type="entry name" value="TauD/TfdA-like"/>
</dbReference>
<dbReference type="FunFam" id="2.30.38.10:FF:000001">
    <property type="entry name" value="Non-ribosomal peptide synthetase PvdI"/>
    <property type="match status" value="1"/>
</dbReference>
<evidence type="ECO:0000256" key="4">
    <source>
        <dbReference type="ARBA" id="ARBA00022553"/>
    </source>
</evidence>
<dbReference type="GO" id="GO:0031177">
    <property type="term" value="F:phosphopantetheine binding"/>
    <property type="evidence" value="ECO:0007669"/>
    <property type="project" value="InterPro"/>
</dbReference>
<dbReference type="NCBIfam" id="TIGR01733">
    <property type="entry name" value="AA-adenyl-dom"/>
    <property type="match status" value="1"/>
</dbReference>
<dbReference type="InterPro" id="IPR036736">
    <property type="entry name" value="ACP-like_sf"/>
</dbReference>
<dbReference type="GO" id="GO:0016491">
    <property type="term" value="F:oxidoreductase activity"/>
    <property type="evidence" value="ECO:0007669"/>
    <property type="project" value="UniProtKB-KW"/>
</dbReference>
<dbReference type="Gene3D" id="2.30.38.10">
    <property type="entry name" value="Luciferase, Domain 3"/>
    <property type="match status" value="1"/>
</dbReference>
<proteinExistence type="inferred from homology"/>
<dbReference type="SUPFAM" id="SSF56801">
    <property type="entry name" value="Acetyl-CoA synthetase-like"/>
    <property type="match status" value="1"/>
</dbReference>
<evidence type="ECO:0000256" key="2">
    <source>
        <dbReference type="ARBA" id="ARBA00006432"/>
    </source>
</evidence>
<dbReference type="SMART" id="SM00823">
    <property type="entry name" value="PKS_PP"/>
    <property type="match status" value="1"/>
</dbReference>
<dbReference type="InterPro" id="IPR009081">
    <property type="entry name" value="PP-bd_ACP"/>
</dbReference>
<dbReference type="InterPro" id="IPR025110">
    <property type="entry name" value="AMP-bd_C"/>
</dbReference>
<dbReference type="CDD" id="cd19531">
    <property type="entry name" value="LCL_NRPS-like"/>
    <property type="match status" value="1"/>
</dbReference>
<dbReference type="InterPro" id="IPR001242">
    <property type="entry name" value="Condensation_dom"/>
</dbReference>
<dbReference type="Gene3D" id="3.30.559.30">
    <property type="entry name" value="Nonribosomal peptide synthetase, condensation domain"/>
    <property type="match status" value="2"/>
</dbReference>
<dbReference type="InterPro" id="IPR000873">
    <property type="entry name" value="AMP-dep_synth/lig_dom"/>
</dbReference>